<proteinExistence type="predicted"/>
<dbReference type="RefSeq" id="WP_236332511.1">
    <property type="nucleotide sequence ID" value="NZ_CAKMMG010000001.1"/>
</dbReference>
<evidence type="ECO:0008006" key="3">
    <source>
        <dbReference type="Google" id="ProtNLM"/>
    </source>
</evidence>
<keyword evidence="2" id="KW-1185">Reference proteome</keyword>
<dbReference type="InterPro" id="IPR017853">
    <property type="entry name" value="GH"/>
</dbReference>
<comment type="caution">
    <text evidence="1">The sequence shown here is derived from an EMBL/GenBank/DDBJ whole genome shotgun (WGS) entry which is preliminary data.</text>
</comment>
<reference evidence="1" key="1">
    <citation type="submission" date="2022-01" db="EMBL/GenBank/DDBJ databases">
        <authorList>
            <person name="Criscuolo A."/>
        </authorList>
    </citation>
    <scope>NUCLEOTIDE SEQUENCE</scope>
    <source>
        <strain evidence="1">CIP111892</strain>
    </source>
</reference>
<dbReference type="PANTHER" id="PTHR36848:SF2">
    <property type="entry name" value="SECRETED PROTEIN"/>
    <property type="match status" value="1"/>
</dbReference>
<dbReference type="SUPFAM" id="SSF51445">
    <property type="entry name" value="(Trans)glycosidases"/>
    <property type="match status" value="1"/>
</dbReference>
<accession>A0ABM9BVJ7</accession>
<dbReference type="Gene3D" id="2.60.120.260">
    <property type="entry name" value="Galactose-binding domain-like"/>
    <property type="match status" value="1"/>
</dbReference>
<evidence type="ECO:0000313" key="2">
    <source>
        <dbReference type="Proteomes" id="UP000838324"/>
    </source>
</evidence>
<protein>
    <recommendedName>
        <fullName evidence="3">Glycoside hydrolase family 2</fullName>
    </recommendedName>
</protein>
<dbReference type="InterPro" id="IPR053161">
    <property type="entry name" value="Ulvan_degrading_GH"/>
</dbReference>
<dbReference type="InterPro" id="IPR029062">
    <property type="entry name" value="Class_I_gatase-like"/>
</dbReference>
<name>A0ABM9BVJ7_9BACL</name>
<dbReference type="EMBL" id="CAKMMG010000001">
    <property type="protein sequence ID" value="CAH1195627.1"/>
    <property type="molecule type" value="Genomic_DNA"/>
</dbReference>
<dbReference type="Pfam" id="PF17132">
    <property type="entry name" value="Glyco_hydro_106"/>
    <property type="match status" value="1"/>
</dbReference>
<gene>
    <name evidence="1" type="ORF">PAECIP111892_02077</name>
</gene>
<dbReference type="Gene3D" id="3.40.50.880">
    <property type="match status" value="1"/>
</dbReference>
<dbReference type="SUPFAM" id="SSF49785">
    <property type="entry name" value="Galactose-binding domain-like"/>
    <property type="match status" value="1"/>
</dbReference>
<sequence>MNTKIERLLQAEGENYIFPFLWLHGEEEEVLREYMEAIHSAGIGAVCIESRPHPDFCGPRWWQDLDIIIDEAKQRGMKVWILDDSHFPTGYANGALEQAPAELCRQFLYYSSIEVMGPVKSAQLNVAKHAKYVKNPFEASMFSMRAKKEKRKFEDDTLLSVCAARVDQGFDTATLTDITHLVKDGELVWDIPEGKWIVYVNYLTRNAGSRDGYINMLDKISAGKLIEAVYEPHYARYQAEFGSTIAGFFSDEPELGNGKMNDNKPIGAEQDLPWSVEVEVQLLDRLGENWRSRLPLLWESGNHPDLTAEVRYVYMDIITRLVEENFSRQIGEWCTKRNVEYIGHLIEDNNMHARPGSSLGHFFRGLSGQHMSGIDDIGGQVMPGGELYPKRTVIGERDGEFFHYLLGKLGSSFAAIDPVKNGRTMCEIFGAYGWGEGVRMMKYLVDHFLVRGVNHYVPHAFSAKPYPDPDCPPHFYANGHDPQFRHFGALMRYLNRMCALISDGKRVTPAAILYHAEAEWAGNYMLSQKPAHVLMDHQIDFDIIPSDVFVEQDRFKTRLRDILQVNNQEYKALIIPYSEYITASTAKAILELQQAGCLVLFIDGLPSGILDGEQELLAELSGCKVAALEALAGELQTHAAAELAVEPAFPMLRYLHYRQQSDLYLFTNENMAETFRGTVTVPIQGAVYGYDVWNNTLHEVQADPVDGGTALRLEIPPYQSVVIVFDHAGATGITTPMSSDEELVLKEGWTMSLASAVEYPHFHDEQAISGFTSIGLKYPEFSGFIRYENDVSVPAWNRAVLVIEDAFEGVEVFINDQSAGIQVAPPFRFDISKLLNPGENTVRIEVATTLEREQYFSPLNQGSIFAAFIKAPFLQPTGIMGEVKIRGQY</sequence>
<evidence type="ECO:0000313" key="1">
    <source>
        <dbReference type="EMBL" id="CAH1195627.1"/>
    </source>
</evidence>
<dbReference type="PANTHER" id="PTHR36848">
    <property type="entry name" value="DNA-BINDING PROTEIN (PUTATIVE SECRETED PROTEIN)-RELATED"/>
    <property type="match status" value="1"/>
</dbReference>
<organism evidence="1 2">
    <name type="scientific">Paenibacillus auburnensis</name>
    <dbReference type="NCBI Taxonomy" id="2905649"/>
    <lineage>
        <taxon>Bacteria</taxon>
        <taxon>Bacillati</taxon>
        <taxon>Bacillota</taxon>
        <taxon>Bacilli</taxon>
        <taxon>Bacillales</taxon>
        <taxon>Paenibacillaceae</taxon>
        <taxon>Paenibacillus</taxon>
    </lineage>
</organism>
<dbReference type="Proteomes" id="UP000838324">
    <property type="component" value="Unassembled WGS sequence"/>
</dbReference>
<dbReference type="InterPro" id="IPR008979">
    <property type="entry name" value="Galactose-bd-like_sf"/>
</dbReference>